<gene>
    <name evidence="2" type="ORF">GPM918_LOCUS42373</name>
    <name evidence="1" type="ORF">OVA965_LOCUS39947</name>
    <name evidence="4" type="ORF">SRO942_LOCUS43593</name>
    <name evidence="3" type="ORF">TMI583_LOCUS41327</name>
</gene>
<evidence type="ECO:0000313" key="2">
    <source>
        <dbReference type="EMBL" id="CAF1600066.1"/>
    </source>
</evidence>
<reference evidence="2" key="1">
    <citation type="submission" date="2021-02" db="EMBL/GenBank/DDBJ databases">
        <authorList>
            <person name="Nowell W R."/>
        </authorList>
    </citation>
    <scope>NUCLEOTIDE SEQUENCE</scope>
</reference>
<dbReference type="EMBL" id="CAJOBA010065065">
    <property type="protein sequence ID" value="CAF4356100.1"/>
    <property type="molecule type" value="Genomic_DNA"/>
</dbReference>
<sequence length="185" mass="22118">MISDLPQLAKTYTYCARVEQSLSSVNVPEVYNDMNTLLRQLAVDTKHYLRKPIRSMLIFTKQNTFNNLSESNKSGVNVESIRFKIIIAVLLNIALNTYQLKKQEFLNDIRSRPEYRLSEEKLITEFEEEYNSDTAIKWYTRDGLFYRMINEGFRTENIDIMFRYRFFFVDLYNNLHSPHKIQQNE</sequence>
<dbReference type="Proteomes" id="UP000682733">
    <property type="component" value="Unassembled WGS sequence"/>
</dbReference>
<name>A0A816AP25_9BILA</name>
<dbReference type="AlphaFoldDB" id="A0A816AP25"/>
<dbReference type="EMBL" id="CAJOBC010101947">
    <property type="protein sequence ID" value="CAF4476795.1"/>
    <property type="molecule type" value="Genomic_DNA"/>
</dbReference>
<dbReference type="EMBL" id="CAJNOQ010035562">
    <property type="protein sequence ID" value="CAF1600066.1"/>
    <property type="molecule type" value="Genomic_DNA"/>
</dbReference>
<dbReference type="Proteomes" id="UP000677228">
    <property type="component" value="Unassembled WGS sequence"/>
</dbReference>
<evidence type="ECO:0000313" key="3">
    <source>
        <dbReference type="EMBL" id="CAF4356100.1"/>
    </source>
</evidence>
<accession>A0A816AP25</accession>
<comment type="caution">
    <text evidence="2">The sequence shown here is derived from an EMBL/GenBank/DDBJ whole genome shotgun (WGS) entry which is preliminary data.</text>
</comment>
<dbReference type="Proteomes" id="UP000681722">
    <property type="component" value="Unassembled WGS sequence"/>
</dbReference>
<dbReference type="EMBL" id="CAJNOK010042394">
    <property type="protein sequence ID" value="CAF1563637.1"/>
    <property type="molecule type" value="Genomic_DNA"/>
</dbReference>
<protein>
    <submittedName>
        <fullName evidence="2">Uncharacterized protein</fullName>
    </submittedName>
</protein>
<evidence type="ECO:0000313" key="1">
    <source>
        <dbReference type="EMBL" id="CAF1563637.1"/>
    </source>
</evidence>
<keyword evidence="5" id="KW-1185">Reference proteome</keyword>
<organism evidence="2 5">
    <name type="scientific">Didymodactylos carnosus</name>
    <dbReference type="NCBI Taxonomy" id="1234261"/>
    <lineage>
        <taxon>Eukaryota</taxon>
        <taxon>Metazoa</taxon>
        <taxon>Spiralia</taxon>
        <taxon>Gnathifera</taxon>
        <taxon>Rotifera</taxon>
        <taxon>Eurotatoria</taxon>
        <taxon>Bdelloidea</taxon>
        <taxon>Philodinida</taxon>
        <taxon>Philodinidae</taxon>
        <taxon>Didymodactylos</taxon>
    </lineage>
</organism>
<dbReference type="Proteomes" id="UP000663829">
    <property type="component" value="Unassembled WGS sequence"/>
</dbReference>
<proteinExistence type="predicted"/>
<evidence type="ECO:0000313" key="4">
    <source>
        <dbReference type="EMBL" id="CAF4476795.1"/>
    </source>
</evidence>
<evidence type="ECO:0000313" key="5">
    <source>
        <dbReference type="Proteomes" id="UP000663829"/>
    </source>
</evidence>